<keyword evidence="8" id="KW-1185">Reference proteome</keyword>
<feature type="transmembrane region" description="Helical" evidence="5">
    <location>
        <begin position="247"/>
        <end position="268"/>
    </location>
</feature>
<feature type="transmembrane region" description="Helical" evidence="5">
    <location>
        <begin position="15"/>
        <end position="37"/>
    </location>
</feature>
<feature type="transmembrane region" description="Helical" evidence="5">
    <location>
        <begin position="170"/>
        <end position="189"/>
    </location>
</feature>
<reference evidence="7 8" key="1">
    <citation type="submission" date="2023-07" db="EMBL/GenBank/DDBJ databases">
        <title>Sorghum-associated microbial communities from plants grown in Nebraska, USA.</title>
        <authorList>
            <person name="Schachtman D."/>
        </authorList>
    </citation>
    <scope>NUCLEOTIDE SEQUENCE [LARGE SCALE GENOMIC DNA]</scope>
    <source>
        <strain evidence="7 8">BE332</strain>
    </source>
</reference>
<keyword evidence="2 5" id="KW-0812">Transmembrane</keyword>
<dbReference type="PANTHER" id="PTHR23531">
    <property type="entry name" value="QUINOLENE RESISTANCE PROTEIN NORA"/>
    <property type="match status" value="1"/>
</dbReference>
<name>A0ABU0E931_9CELL</name>
<dbReference type="RefSeq" id="WP_307488802.1">
    <property type="nucleotide sequence ID" value="NZ_JAUSVB010000001.1"/>
</dbReference>
<keyword evidence="4 5" id="KW-0472">Membrane</keyword>
<evidence type="ECO:0000256" key="5">
    <source>
        <dbReference type="SAM" id="Phobius"/>
    </source>
</evidence>
<evidence type="ECO:0000313" key="8">
    <source>
        <dbReference type="Proteomes" id="UP001239626"/>
    </source>
</evidence>
<organism evidence="7 8">
    <name type="scientific">Cellulomonas humilata</name>
    <dbReference type="NCBI Taxonomy" id="144055"/>
    <lineage>
        <taxon>Bacteria</taxon>
        <taxon>Bacillati</taxon>
        <taxon>Actinomycetota</taxon>
        <taxon>Actinomycetes</taxon>
        <taxon>Micrococcales</taxon>
        <taxon>Cellulomonadaceae</taxon>
        <taxon>Cellulomonas</taxon>
    </lineage>
</organism>
<feature type="transmembrane region" description="Helical" evidence="5">
    <location>
        <begin position="209"/>
        <end position="235"/>
    </location>
</feature>
<gene>
    <name evidence="7" type="ORF">J2X26_000061</name>
</gene>
<dbReference type="PRINTS" id="PR01035">
    <property type="entry name" value="TCRTETA"/>
</dbReference>
<dbReference type="InterPro" id="IPR052714">
    <property type="entry name" value="MFS_Exporter"/>
</dbReference>
<feature type="transmembrane region" description="Helical" evidence="5">
    <location>
        <begin position="81"/>
        <end position="107"/>
    </location>
</feature>
<feature type="transmembrane region" description="Helical" evidence="5">
    <location>
        <begin position="148"/>
        <end position="164"/>
    </location>
</feature>
<comment type="caution">
    <text evidence="7">The sequence shown here is derived from an EMBL/GenBank/DDBJ whole genome shotgun (WGS) entry which is preliminary data.</text>
</comment>
<comment type="subcellular location">
    <subcellularLocation>
        <location evidence="1">Cell membrane</location>
        <topology evidence="1">Multi-pass membrane protein</topology>
    </subcellularLocation>
</comment>
<dbReference type="InterPro" id="IPR020846">
    <property type="entry name" value="MFS_dom"/>
</dbReference>
<protein>
    <submittedName>
        <fullName evidence="7">MFS family permease</fullName>
    </submittedName>
</protein>
<feature type="transmembrane region" description="Helical" evidence="5">
    <location>
        <begin position="305"/>
        <end position="329"/>
    </location>
</feature>
<feature type="domain" description="Major facilitator superfamily (MFS) profile" evidence="6">
    <location>
        <begin position="15"/>
        <end position="393"/>
    </location>
</feature>
<feature type="transmembrane region" description="Helical" evidence="5">
    <location>
        <begin position="44"/>
        <end position="61"/>
    </location>
</feature>
<sequence>MSESSSARRPLPVRAIAPLYLAGFTTAFGAHGLAAALGTQTDDVGLTLLAFGALLALYDLAEVILKPVFGALSDRIGVKPVIVGGLLAFAIVSLLGAVLTAPAMLAVARLGQGAAASAFSPASSSAVARVAGPAAAGRSFGRYGAWKSLGYAIGPLLGAGLLVLGGLQALFIALAVLATGATVWAAVAVPNLPVLPRQRSTVADLARELAVPSFLVPTAVLAASTAALGVAVGFLPLLGTTLGLGTAASMGVVTVLALASTAVQPLVGRLRDDGRIDTRRWAPAGLVAVAVGVLLVAAAPHPVTIYAAALLVGLGIGVATPLAFAHLAATTPPERMGRTMGTAELGREIGDAGGPLLVGAVAVAASLPVALGVLAAVTAGTAAVSATALRPAPAADPTVEGASQPQT</sequence>
<evidence type="ECO:0000256" key="4">
    <source>
        <dbReference type="ARBA" id="ARBA00023136"/>
    </source>
</evidence>
<keyword evidence="3 5" id="KW-1133">Transmembrane helix</keyword>
<dbReference type="InterPro" id="IPR036259">
    <property type="entry name" value="MFS_trans_sf"/>
</dbReference>
<dbReference type="Pfam" id="PF07690">
    <property type="entry name" value="MFS_1"/>
    <property type="match status" value="1"/>
</dbReference>
<dbReference type="EMBL" id="JAUSVB010000001">
    <property type="protein sequence ID" value="MDQ0371764.1"/>
    <property type="molecule type" value="Genomic_DNA"/>
</dbReference>
<accession>A0ABU0E931</accession>
<evidence type="ECO:0000259" key="6">
    <source>
        <dbReference type="PROSITE" id="PS50850"/>
    </source>
</evidence>
<dbReference type="SUPFAM" id="SSF103473">
    <property type="entry name" value="MFS general substrate transporter"/>
    <property type="match status" value="1"/>
</dbReference>
<dbReference type="InterPro" id="IPR001958">
    <property type="entry name" value="Tet-R_TetA/multi-R_MdtG-like"/>
</dbReference>
<dbReference type="Proteomes" id="UP001239626">
    <property type="component" value="Unassembled WGS sequence"/>
</dbReference>
<dbReference type="PANTHER" id="PTHR23531:SF1">
    <property type="entry name" value="QUINOLENE RESISTANCE PROTEIN NORA"/>
    <property type="match status" value="1"/>
</dbReference>
<proteinExistence type="predicted"/>
<feature type="transmembrane region" description="Helical" evidence="5">
    <location>
        <begin position="280"/>
        <end position="299"/>
    </location>
</feature>
<evidence type="ECO:0000256" key="2">
    <source>
        <dbReference type="ARBA" id="ARBA00022692"/>
    </source>
</evidence>
<evidence type="ECO:0000313" key="7">
    <source>
        <dbReference type="EMBL" id="MDQ0371764.1"/>
    </source>
</evidence>
<evidence type="ECO:0000256" key="1">
    <source>
        <dbReference type="ARBA" id="ARBA00004651"/>
    </source>
</evidence>
<evidence type="ECO:0000256" key="3">
    <source>
        <dbReference type="ARBA" id="ARBA00022989"/>
    </source>
</evidence>
<dbReference type="Gene3D" id="1.20.1250.20">
    <property type="entry name" value="MFS general substrate transporter like domains"/>
    <property type="match status" value="2"/>
</dbReference>
<dbReference type="InterPro" id="IPR011701">
    <property type="entry name" value="MFS"/>
</dbReference>
<dbReference type="PROSITE" id="PS50850">
    <property type="entry name" value="MFS"/>
    <property type="match status" value="1"/>
</dbReference>